<dbReference type="PROSITE" id="PS50835">
    <property type="entry name" value="IG_LIKE"/>
    <property type="match status" value="1"/>
</dbReference>
<dbReference type="InterPro" id="IPR013783">
    <property type="entry name" value="Ig-like_fold"/>
</dbReference>
<evidence type="ECO:0000259" key="2">
    <source>
        <dbReference type="PROSITE" id="PS50835"/>
    </source>
</evidence>
<dbReference type="SUPFAM" id="SSF48726">
    <property type="entry name" value="Immunoglobulin"/>
    <property type="match status" value="1"/>
</dbReference>
<protein>
    <recommendedName>
        <fullName evidence="2">Ig-like domain-containing protein</fullName>
    </recommendedName>
</protein>
<keyword evidence="4" id="KW-1185">Reference proteome</keyword>
<dbReference type="Gene3D" id="2.60.40.10">
    <property type="entry name" value="Immunoglobulins"/>
    <property type="match status" value="1"/>
</dbReference>
<dbReference type="InterPro" id="IPR013106">
    <property type="entry name" value="Ig_V-set"/>
</dbReference>
<dbReference type="SMART" id="SM00409">
    <property type="entry name" value="IG"/>
    <property type="match status" value="1"/>
</dbReference>
<evidence type="ECO:0000313" key="4">
    <source>
        <dbReference type="Proteomes" id="UP000007648"/>
    </source>
</evidence>
<keyword evidence="1" id="KW-0732">Signal</keyword>
<proteinExistence type="predicted"/>
<organism evidence="3 4">
    <name type="scientific">Sarcophilus harrisii</name>
    <name type="common">Tasmanian devil</name>
    <name type="synonym">Sarcophilus laniarius</name>
    <dbReference type="NCBI Taxonomy" id="9305"/>
    <lineage>
        <taxon>Eukaryota</taxon>
        <taxon>Metazoa</taxon>
        <taxon>Chordata</taxon>
        <taxon>Craniata</taxon>
        <taxon>Vertebrata</taxon>
        <taxon>Euteleostomi</taxon>
        <taxon>Mammalia</taxon>
        <taxon>Metatheria</taxon>
        <taxon>Dasyuromorphia</taxon>
        <taxon>Dasyuridae</taxon>
        <taxon>Sarcophilus</taxon>
    </lineage>
</organism>
<dbReference type="Ensembl" id="ENSSHAT00000042985.1">
    <property type="protein sequence ID" value="ENSSHAP00000028066.1"/>
    <property type="gene ID" value="ENSSHAG00000029203.1"/>
</dbReference>
<name>A0A7N4NT79_SARHA</name>
<dbReference type="Ensembl" id="ENSSHAT00000027646.1">
    <property type="protein sequence ID" value="ENSSHAP00000033252.1"/>
    <property type="gene ID" value="ENSSHAG00000029203.1"/>
</dbReference>
<dbReference type="AlphaFoldDB" id="A0A7N4NT79"/>
<feature type="signal peptide" evidence="1">
    <location>
        <begin position="1"/>
        <end position="21"/>
    </location>
</feature>
<feature type="domain" description="Ig-like" evidence="2">
    <location>
        <begin position="11"/>
        <end position="120"/>
    </location>
</feature>
<evidence type="ECO:0000256" key="1">
    <source>
        <dbReference type="SAM" id="SignalP"/>
    </source>
</evidence>
<sequence length="131" mass="14886">MSTMAWIPLLPFFTLFTGSLASYVLKQPPSISETLGKPATLTCEGDLLDKKYAYWYQQKWGESPMLIIYKDKERPQEVSDRFSGSSSNKVASLTISGVQAEDEADYYCLSFDENDKPTMTERAEEVRHKPL</sequence>
<dbReference type="Pfam" id="PF07686">
    <property type="entry name" value="V-set"/>
    <property type="match status" value="1"/>
</dbReference>
<dbReference type="InterPro" id="IPR036179">
    <property type="entry name" value="Ig-like_dom_sf"/>
</dbReference>
<reference evidence="3" key="2">
    <citation type="submission" date="2025-05" db="UniProtKB">
        <authorList>
            <consortium name="Ensembl"/>
        </authorList>
    </citation>
    <scope>IDENTIFICATION</scope>
</reference>
<accession>A0A7N4NT79</accession>
<evidence type="ECO:0000313" key="3">
    <source>
        <dbReference type="Ensembl" id="ENSSHAP00000028066.1"/>
    </source>
</evidence>
<dbReference type="PANTHER" id="PTHR23267">
    <property type="entry name" value="IMMUNOGLOBULIN LIGHT CHAIN"/>
    <property type="match status" value="1"/>
</dbReference>
<dbReference type="GeneTree" id="ENSGT00940000153120"/>
<dbReference type="InterPro" id="IPR003599">
    <property type="entry name" value="Ig_sub"/>
</dbReference>
<dbReference type="Proteomes" id="UP000007648">
    <property type="component" value="Unassembled WGS sequence"/>
</dbReference>
<dbReference type="InterPro" id="IPR007110">
    <property type="entry name" value="Ig-like_dom"/>
</dbReference>
<dbReference type="SMART" id="SM00406">
    <property type="entry name" value="IGv"/>
    <property type="match status" value="1"/>
</dbReference>
<reference evidence="3 4" key="1">
    <citation type="journal article" date="2011" name="Proc. Natl. Acad. Sci. U.S.A.">
        <title>Genetic diversity and population structure of the endangered marsupial Sarcophilus harrisii (Tasmanian devil).</title>
        <authorList>
            <person name="Miller W."/>
            <person name="Hayes V.M."/>
            <person name="Ratan A."/>
            <person name="Petersen D.C."/>
            <person name="Wittekindt N.E."/>
            <person name="Miller J."/>
            <person name="Walenz B."/>
            <person name="Knight J."/>
            <person name="Qi J."/>
            <person name="Zhao F."/>
            <person name="Wang Q."/>
            <person name="Bedoya-Reina O.C."/>
            <person name="Katiyar N."/>
            <person name="Tomsho L.P."/>
            <person name="Kasson L.M."/>
            <person name="Hardie R.A."/>
            <person name="Woodbridge P."/>
            <person name="Tindall E.A."/>
            <person name="Bertelsen M.F."/>
            <person name="Dixon D."/>
            <person name="Pyecroft S."/>
            <person name="Helgen K.M."/>
            <person name="Lesk A.M."/>
            <person name="Pringle T.H."/>
            <person name="Patterson N."/>
            <person name="Zhang Y."/>
            <person name="Kreiss A."/>
            <person name="Woods G.M."/>
            <person name="Jones M.E."/>
            <person name="Schuster S.C."/>
        </authorList>
    </citation>
    <scope>NUCLEOTIDE SEQUENCE [LARGE SCALE GENOMIC DNA]</scope>
</reference>
<dbReference type="InterPro" id="IPR050150">
    <property type="entry name" value="IgV_Light_Chain"/>
</dbReference>
<feature type="chain" id="PRO_5044661081" description="Ig-like domain-containing protein" evidence="1">
    <location>
        <begin position="22"/>
        <end position="131"/>
    </location>
</feature>